<dbReference type="OrthoDB" id="4480133at2"/>
<dbReference type="PANTHER" id="PTHR43280:SF28">
    <property type="entry name" value="HTH-TYPE TRANSCRIPTIONAL ACTIVATOR RHAS"/>
    <property type="match status" value="1"/>
</dbReference>
<proteinExistence type="predicted"/>
<evidence type="ECO:0000256" key="3">
    <source>
        <dbReference type="ARBA" id="ARBA00023163"/>
    </source>
</evidence>
<keyword evidence="2" id="KW-0238">DNA-binding</keyword>
<dbReference type="SUPFAM" id="SSF46689">
    <property type="entry name" value="Homeodomain-like"/>
    <property type="match status" value="2"/>
</dbReference>
<dbReference type="InterPro" id="IPR018060">
    <property type="entry name" value="HTH_AraC"/>
</dbReference>
<evidence type="ECO:0000259" key="4">
    <source>
        <dbReference type="PROSITE" id="PS01124"/>
    </source>
</evidence>
<dbReference type="InterPro" id="IPR009057">
    <property type="entry name" value="Homeodomain-like_sf"/>
</dbReference>
<dbReference type="PROSITE" id="PS01124">
    <property type="entry name" value="HTH_ARAC_FAMILY_2"/>
    <property type="match status" value="1"/>
</dbReference>
<dbReference type="GO" id="GO:0043565">
    <property type="term" value="F:sequence-specific DNA binding"/>
    <property type="evidence" value="ECO:0007669"/>
    <property type="project" value="InterPro"/>
</dbReference>
<sequence>MEYVKRLKEIIQEKQRVRTLAHRKSVFLFLINNRENERKFNSGNKDYQFIFQLDVAESVTVDGPLVLGVYNGVFGKMNLDLDYDSFQKQSFLDDALSNQLAIYLTQELLYRPLDDKWYLENMVVTMTDYLVKQTSLDLANNGELKMGITPFQMQKIKHHITENIDHQISTSDLASLVKLSVHHFIRMFKRTTGETPQQFTKRLRMQRAKELLLYSEDNIIQVGMGVGCDNASHFTQLFKSSYGITPLKFRKAHRQMTLAAS</sequence>
<keyword evidence="6" id="KW-1185">Reference proteome</keyword>
<dbReference type="Gene3D" id="1.10.10.60">
    <property type="entry name" value="Homeodomain-like"/>
    <property type="match status" value="2"/>
</dbReference>
<protein>
    <submittedName>
        <fullName evidence="5">AraC family transcriptional regulator</fullName>
    </submittedName>
</protein>
<keyword evidence="3" id="KW-0804">Transcription</keyword>
<dbReference type="PANTHER" id="PTHR43280">
    <property type="entry name" value="ARAC-FAMILY TRANSCRIPTIONAL REGULATOR"/>
    <property type="match status" value="1"/>
</dbReference>
<dbReference type="SMART" id="SM00342">
    <property type="entry name" value="HTH_ARAC"/>
    <property type="match status" value="1"/>
</dbReference>
<keyword evidence="1" id="KW-0805">Transcription regulation</keyword>
<reference evidence="5 6" key="1">
    <citation type="submission" date="2018-08" db="EMBL/GenBank/DDBJ databases">
        <title>Muricauda nanhaiensis sp. nov., isolated from seawater of the South China Sea.</title>
        <authorList>
            <person name="Dang Y."/>
        </authorList>
    </citation>
    <scope>NUCLEOTIDE SEQUENCE [LARGE SCALE GENOMIC DNA]</scope>
    <source>
        <strain evidence="5 6">SM1704</strain>
    </source>
</reference>
<name>A0A371JQH3_9FLAO</name>
<dbReference type="AlphaFoldDB" id="A0A371JQH3"/>
<gene>
    <name evidence="5" type="ORF">DX873_10425</name>
</gene>
<dbReference type="EMBL" id="QTJX01000002">
    <property type="protein sequence ID" value="RDY59769.1"/>
    <property type="molecule type" value="Genomic_DNA"/>
</dbReference>
<dbReference type="RefSeq" id="WP_116184382.1">
    <property type="nucleotide sequence ID" value="NZ_QTJX01000002.1"/>
</dbReference>
<accession>A0A371JQH3</accession>
<dbReference type="GO" id="GO:0003700">
    <property type="term" value="F:DNA-binding transcription factor activity"/>
    <property type="evidence" value="ECO:0007669"/>
    <property type="project" value="InterPro"/>
</dbReference>
<evidence type="ECO:0000256" key="1">
    <source>
        <dbReference type="ARBA" id="ARBA00023015"/>
    </source>
</evidence>
<evidence type="ECO:0000313" key="6">
    <source>
        <dbReference type="Proteomes" id="UP000261828"/>
    </source>
</evidence>
<evidence type="ECO:0000313" key="5">
    <source>
        <dbReference type="EMBL" id="RDY59769.1"/>
    </source>
</evidence>
<comment type="caution">
    <text evidence="5">The sequence shown here is derived from an EMBL/GenBank/DDBJ whole genome shotgun (WGS) entry which is preliminary data.</text>
</comment>
<dbReference type="Proteomes" id="UP000261828">
    <property type="component" value="Unassembled WGS sequence"/>
</dbReference>
<dbReference type="Pfam" id="PF12833">
    <property type="entry name" value="HTH_18"/>
    <property type="match status" value="1"/>
</dbReference>
<feature type="domain" description="HTH araC/xylS-type" evidence="4">
    <location>
        <begin position="154"/>
        <end position="252"/>
    </location>
</feature>
<organism evidence="5 6">
    <name type="scientific">Flagellimonas nanhaiensis</name>
    <dbReference type="NCBI Taxonomy" id="2292706"/>
    <lineage>
        <taxon>Bacteria</taxon>
        <taxon>Pseudomonadati</taxon>
        <taxon>Bacteroidota</taxon>
        <taxon>Flavobacteriia</taxon>
        <taxon>Flavobacteriales</taxon>
        <taxon>Flavobacteriaceae</taxon>
        <taxon>Flagellimonas</taxon>
    </lineage>
</organism>
<evidence type="ECO:0000256" key="2">
    <source>
        <dbReference type="ARBA" id="ARBA00023125"/>
    </source>
</evidence>